<gene>
    <name evidence="2" type="ORF">Goari_027522</name>
</gene>
<sequence length="82" mass="9014">MCLSSQRDSMQELLDSQRNKLTERNDALESMAKALKEETMATTMTLSTRIEELEGELALCRAVVGKGVASVALSNKDVPKLK</sequence>
<evidence type="ECO:0000313" key="2">
    <source>
        <dbReference type="EMBL" id="MBA0701172.1"/>
    </source>
</evidence>
<name>A0A7J8YP64_GOSAI</name>
<accession>A0A7J8YP64</accession>
<dbReference type="AlphaFoldDB" id="A0A7J8YP64"/>
<proteinExistence type="predicted"/>
<organism evidence="2 3">
    <name type="scientific">Gossypium aridum</name>
    <name type="common">American cotton</name>
    <name type="synonym">Erioxylum aridum</name>
    <dbReference type="NCBI Taxonomy" id="34290"/>
    <lineage>
        <taxon>Eukaryota</taxon>
        <taxon>Viridiplantae</taxon>
        <taxon>Streptophyta</taxon>
        <taxon>Embryophyta</taxon>
        <taxon>Tracheophyta</taxon>
        <taxon>Spermatophyta</taxon>
        <taxon>Magnoliopsida</taxon>
        <taxon>eudicotyledons</taxon>
        <taxon>Gunneridae</taxon>
        <taxon>Pentapetalae</taxon>
        <taxon>rosids</taxon>
        <taxon>malvids</taxon>
        <taxon>Malvales</taxon>
        <taxon>Malvaceae</taxon>
        <taxon>Malvoideae</taxon>
        <taxon>Gossypium</taxon>
    </lineage>
</organism>
<dbReference type="EMBL" id="JABFAA010202743">
    <property type="protein sequence ID" value="MBA0701172.1"/>
    <property type="molecule type" value="Genomic_DNA"/>
</dbReference>
<protein>
    <submittedName>
        <fullName evidence="2">Uncharacterized protein</fullName>
    </submittedName>
</protein>
<feature type="region of interest" description="Disordered" evidence="1">
    <location>
        <begin position="1"/>
        <end position="23"/>
    </location>
</feature>
<comment type="caution">
    <text evidence="2">The sequence shown here is derived from an EMBL/GenBank/DDBJ whole genome shotgun (WGS) entry which is preliminary data.</text>
</comment>
<keyword evidence="3" id="KW-1185">Reference proteome</keyword>
<evidence type="ECO:0000313" key="3">
    <source>
        <dbReference type="Proteomes" id="UP000593577"/>
    </source>
</evidence>
<reference evidence="2 3" key="1">
    <citation type="journal article" date="2019" name="Genome Biol. Evol.">
        <title>Insights into the evolution of the New World diploid cottons (Gossypium, subgenus Houzingenia) based on genome sequencing.</title>
        <authorList>
            <person name="Grover C.E."/>
            <person name="Arick M.A. 2nd"/>
            <person name="Thrash A."/>
            <person name="Conover J.L."/>
            <person name="Sanders W.S."/>
            <person name="Peterson D.G."/>
            <person name="Frelichowski J.E."/>
            <person name="Scheffler J.A."/>
            <person name="Scheffler B.E."/>
            <person name="Wendel J.F."/>
        </authorList>
    </citation>
    <scope>NUCLEOTIDE SEQUENCE [LARGE SCALE GENOMIC DNA]</scope>
    <source>
        <strain evidence="2">185</strain>
        <tissue evidence="2">Leaf</tissue>
    </source>
</reference>
<dbReference type="Proteomes" id="UP000593577">
    <property type="component" value="Unassembled WGS sequence"/>
</dbReference>
<evidence type="ECO:0000256" key="1">
    <source>
        <dbReference type="SAM" id="MobiDB-lite"/>
    </source>
</evidence>